<name>A0A2X4U0G9_9NOCA</name>
<accession>A0A2X4U0G9</accession>
<dbReference type="STRING" id="1219011.GCA_001895045_02710"/>
<dbReference type="KEGG" id="rcr:NCTC10994_02502"/>
<evidence type="ECO:0000313" key="2">
    <source>
        <dbReference type="EMBL" id="SQI33257.1"/>
    </source>
</evidence>
<dbReference type="RefSeq" id="WP_072701291.1">
    <property type="nucleotide sequence ID" value="NZ_JAFBBL010000001.1"/>
</dbReference>
<dbReference type="EMBL" id="LS483468">
    <property type="protein sequence ID" value="SQI33257.1"/>
    <property type="molecule type" value="Genomic_DNA"/>
</dbReference>
<organism evidence="2 3">
    <name type="scientific">Rhodococcus coprophilus</name>
    <dbReference type="NCBI Taxonomy" id="38310"/>
    <lineage>
        <taxon>Bacteria</taxon>
        <taxon>Bacillati</taxon>
        <taxon>Actinomycetota</taxon>
        <taxon>Actinomycetes</taxon>
        <taxon>Mycobacteriales</taxon>
        <taxon>Nocardiaceae</taxon>
        <taxon>Rhodococcus</taxon>
    </lineage>
</organism>
<feature type="compositionally biased region" description="Basic and acidic residues" evidence="1">
    <location>
        <begin position="1"/>
        <end position="10"/>
    </location>
</feature>
<keyword evidence="3" id="KW-1185">Reference proteome</keyword>
<gene>
    <name evidence="2" type="ORF">NCTC10994_02502</name>
</gene>
<sequence>MPPSRDEPRGLLDGLLTGRYDSPESAEAAAGPLLGAPIVPAGTITAPPSRDLVVELDTSGPRPEPAGWRPLRYQIDCSTDDLCHVLEFTAPAPLIVYADGPDESLADTARALTEAGHIPGLPAGHGRGAVSDFLAVLAHADTGYVARATGTAEVVALLSATAASLSGFDIREALASPDVPRLQRLIPEAAAALREILLAIEVDDPDRVGRELAELGLSPG</sequence>
<reference evidence="2 3" key="1">
    <citation type="submission" date="2018-06" db="EMBL/GenBank/DDBJ databases">
        <authorList>
            <consortium name="Pathogen Informatics"/>
            <person name="Doyle S."/>
        </authorList>
    </citation>
    <scope>NUCLEOTIDE SEQUENCE [LARGE SCALE GENOMIC DNA]</scope>
    <source>
        <strain evidence="2 3">NCTC10994</strain>
    </source>
</reference>
<dbReference type="AlphaFoldDB" id="A0A2X4U0G9"/>
<evidence type="ECO:0000313" key="3">
    <source>
        <dbReference type="Proteomes" id="UP000249091"/>
    </source>
</evidence>
<proteinExistence type="predicted"/>
<dbReference type="Proteomes" id="UP000249091">
    <property type="component" value="Chromosome 1"/>
</dbReference>
<protein>
    <submittedName>
        <fullName evidence="2">Uncharacterized protein</fullName>
    </submittedName>
</protein>
<feature type="region of interest" description="Disordered" evidence="1">
    <location>
        <begin position="1"/>
        <end position="28"/>
    </location>
</feature>
<evidence type="ECO:0000256" key="1">
    <source>
        <dbReference type="SAM" id="MobiDB-lite"/>
    </source>
</evidence>